<reference evidence="2" key="1">
    <citation type="journal article" date="2023" name="Mol. Phylogenet. Evol.">
        <title>Genome-scale phylogeny and comparative genomics of the fungal order Sordariales.</title>
        <authorList>
            <person name="Hensen N."/>
            <person name="Bonometti L."/>
            <person name="Westerberg I."/>
            <person name="Brannstrom I.O."/>
            <person name="Guillou S."/>
            <person name="Cros-Aarteil S."/>
            <person name="Calhoun S."/>
            <person name="Haridas S."/>
            <person name="Kuo A."/>
            <person name="Mondo S."/>
            <person name="Pangilinan J."/>
            <person name="Riley R."/>
            <person name="LaButti K."/>
            <person name="Andreopoulos B."/>
            <person name="Lipzen A."/>
            <person name="Chen C."/>
            <person name="Yan M."/>
            <person name="Daum C."/>
            <person name="Ng V."/>
            <person name="Clum A."/>
            <person name="Steindorff A."/>
            <person name="Ohm R.A."/>
            <person name="Martin F."/>
            <person name="Silar P."/>
            <person name="Natvig D.O."/>
            <person name="Lalanne C."/>
            <person name="Gautier V."/>
            <person name="Ament-Velasquez S.L."/>
            <person name="Kruys A."/>
            <person name="Hutchinson M.I."/>
            <person name="Powell A.J."/>
            <person name="Barry K."/>
            <person name="Miller A.N."/>
            <person name="Grigoriev I.V."/>
            <person name="Debuchy R."/>
            <person name="Gladieux P."/>
            <person name="Hiltunen Thoren M."/>
            <person name="Johannesson H."/>
        </authorList>
    </citation>
    <scope>NUCLEOTIDE SEQUENCE</scope>
    <source>
        <strain evidence="2">CBS 315.58</strain>
    </source>
</reference>
<feature type="compositionally biased region" description="Basic and acidic residues" evidence="1">
    <location>
        <begin position="1"/>
        <end position="10"/>
    </location>
</feature>
<feature type="compositionally biased region" description="Polar residues" evidence="1">
    <location>
        <begin position="1157"/>
        <end position="1167"/>
    </location>
</feature>
<dbReference type="InterPro" id="IPR029063">
    <property type="entry name" value="SAM-dependent_MTases_sf"/>
</dbReference>
<feature type="region of interest" description="Disordered" evidence="1">
    <location>
        <begin position="698"/>
        <end position="717"/>
    </location>
</feature>
<proteinExistence type="predicted"/>
<feature type="compositionally biased region" description="Polar residues" evidence="1">
    <location>
        <begin position="678"/>
        <end position="687"/>
    </location>
</feature>
<feature type="compositionally biased region" description="Basic and acidic residues" evidence="1">
    <location>
        <begin position="43"/>
        <end position="52"/>
    </location>
</feature>
<feature type="compositionally biased region" description="Polar residues" evidence="1">
    <location>
        <begin position="383"/>
        <end position="397"/>
    </location>
</feature>
<sequence>MASRRPEPKALGRSGDLGVRSTRAQMETSRPAIGSGPSSRTKQGPDARRELLRTIPQPKITSRLPMALSTRRPSDSQLEPSRLGQQSHFRASIGSPSTLGIGGTTTPTVTTTITSSRLPAPSSKPRNVLRRKRSGLVQDPANRFDLKDDPARANSSDSDPLSLASPDLSSLQLDRELAQSPMEIRVAHQVEIAKTTAQPVTIYPELDRYGDVVLHRLATHDLPPPTPLFSGNSSQVSGSPSTRWSESPGPGPYSRDTTPTSISSQSPGLVAPLRVAPPSAGRLRQTDLVQTRPPVTRRRTGSISNEVDCVSADPQGLPVVRELSNSSSSNSTVRAGADGKEKKKKKTVLPPTPPPRKSSHKSSGSRDEGQSPFQPAREAGQPRMTSPSPAKATSNSRPRPVQAAQPVTSPRSTPPVRPSRDGTPDLRMPLGQPIPVVHSNLSSASLSDRRHSSLLTQGPAIRPPPSSSLPDRPSYLSRRPPVREATPAPRATTFGDVSASSKPDSGRTTRTPSPGVSAFKSRFTLFGRRTKTVPDPGQEQEKKDKAARKGPAAGTGHEGYGRLGHARRRSSTTLPSRVIPGTMSSQESLPGDSFLAERMAPVIIAGGEIIENRNASAELTRTESSQSISLRRPSVESRNSSLISVSSREPPRNTLWPSPIPRGVTPSPAPTSRRPLESSISEAQTLKPTLAVRRSIQRLKSGEQEPPRLPTPIVTRPQVVSPSLTSLDASIMSDDSIFDPSVGLAKAKTEPAASTSLGPKKLIKRSRSPRKWNFFGRSHSQPAVEKQAEPGKPILAAVEAPPSKPVAFYTLIDSSEPEDAETPDLDEVLREAKRADTPPAQPAVNSTEEKRRSTTQIPVPQSTMTPSSIVPKHTMTSPVTPSVSTVPVSSPDRQLSVPRQAPPRPSRLPQVGRIPKVVSARTQQLSPPSFSRPFNRRSIQAPAVKPAVQNVEPVAIVSEPPKDLTPELVQDEMTDQSISNISALIYGIPRLSPVDPNRSHHEFLSFSPRKGSQCTTTSSSSSCGFFNYAEATAVVPDPSAPLAEDEIWDEYNDLLGDDTVRFSAVGGKAWPKPLRLEATKRIDPALESPTLSPPPLPSLVQALRQGMEQTSSSVYTTEMAEEVRRALDTGMSICVSIPTADMPAAAAEVKEPEPAPQVNNTPAQVRNSSGSCSSQSSEEITPTSQVNLRVGSMTVSKWLTFGHVLFSPIRDDLIPDVGSLKRPSILVIDGLGNDDWSFYAAETYPAATFFNLSPRAPLPTEHQSRSSTSSTSTVPLSPPNHHQIQYRSHLDKFPFGAQSFTAVVFRFPAAGPESHYRNIISEARRVLKPGGFIELSILDVDFNNMGNRGRRAVRRLKERIHARAPDTSLGSTSDLILRLINRKGFTDIKTCRVGIPVASPATRSSRVSFTKTANKKDERSLPELMSEEGPVADESITSMVAKVGRWWYTRCYESAGVAGMGWPGSKGSMWRDRMLVKECEEWGTSLKLMVCYGRVPDGNRARVASI</sequence>
<evidence type="ECO:0000256" key="1">
    <source>
        <dbReference type="SAM" id="MobiDB-lite"/>
    </source>
</evidence>
<feature type="compositionally biased region" description="Low complexity" evidence="1">
    <location>
        <begin position="230"/>
        <end position="241"/>
    </location>
</feature>
<feature type="compositionally biased region" description="Polar residues" evidence="1">
    <location>
        <begin position="617"/>
        <end position="629"/>
    </location>
</feature>
<protein>
    <recommendedName>
        <fullName evidence="4">Methyltransferase type 11 domain-containing protein</fullName>
    </recommendedName>
</protein>
<feature type="compositionally biased region" description="Low complexity" evidence="1">
    <location>
        <begin position="1259"/>
        <end position="1275"/>
    </location>
</feature>
<feature type="region of interest" description="Disordered" evidence="1">
    <location>
        <begin position="617"/>
        <end position="692"/>
    </location>
</feature>
<accession>A0AAN7AXZ5</accession>
<feature type="compositionally biased region" description="Polar residues" evidence="1">
    <location>
        <begin position="75"/>
        <end position="89"/>
    </location>
</feature>
<feature type="compositionally biased region" description="Low complexity" evidence="1">
    <location>
        <begin position="1168"/>
        <end position="1177"/>
    </location>
</feature>
<name>A0AAN7AXZ5_9PEZI</name>
<feature type="compositionally biased region" description="Low complexity" evidence="1">
    <location>
        <begin position="155"/>
        <end position="166"/>
    </location>
</feature>
<evidence type="ECO:0000313" key="3">
    <source>
        <dbReference type="Proteomes" id="UP001303160"/>
    </source>
</evidence>
<dbReference type="SUPFAM" id="SSF53335">
    <property type="entry name" value="S-adenosyl-L-methionine-dependent methyltransferases"/>
    <property type="match status" value="1"/>
</dbReference>
<comment type="caution">
    <text evidence="2">The sequence shown here is derived from an EMBL/GenBank/DDBJ whole genome shotgun (WGS) entry which is preliminary data.</text>
</comment>
<feature type="compositionally biased region" description="Polar residues" evidence="1">
    <location>
        <begin position="498"/>
        <end position="514"/>
    </location>
</feature>
<dbReference type="Proteomes" id="UP001303160">
    <property type="component" value="Unassembled WGS sequence"/>
</dbReference>
<feature type="region of interest" description="Disordered" evidence="1">
    <location>
        <begin position="1145"/>
        <end position="1184"/>
    </location>
</feature>
<keyword evidence="3" id="KW-1185">Reference proteome</keyword>
<feature type="compositionally biased region" description="Low complexity" evidence="1">
    <location>
        <begin position="636"/>
        <end position="648"/>
    </location>
</feature>
<feature type="compositionally biased region" description="Polar residues" evidence="1">
    <location>
        <begin position="255"/>
        <end position="267"/>
    </location>
</feature>
<feature type="region of interest" description="Disordered" evidence="1">
    <location>
        <begin position="222"/>
        <end position="589"/>
    </location>
</feature>
<feature type="compositionally biased region" description="Low complexity" evidence="1">
    <location>
        <begin position="468"/>
        <end position="479"/>
    </location>
</feature>
<dbReference type="EMBL" id="MU863892">
    <property type="protein sequence ID" value="KAK4203094.1"/>
    <property type="molecule type" value="Genomic_DNA"/>
</dbReference>
<organism evidence="2 3">
    <name type="scientific">Triangularia verruculosa</name>
    <dbReference type="NCBI Taxonomy" id="2587418"/>
    <lineage>
        <taxon>Eukaryota</taxon>
        <taxon>Fungi</taxon>
        <taxon>Dikarya</taxon>
        <taxon>Ascomycota</taxon>
        <taxon>Pezizomycotina</taxon>
        <taxon>Sordariomycetes</taxon>
        <taxon>Sordariomycetidae</taxon>
        <taxon>Sordariales</taxon>
        <taxon>Podosporaceae</taxon>
        <taxon>Triangularia</taxon>
    </lineage>
</organism>
<feature type="compositionally biased region" description="Low complexity" evidence="1">
    <location>
        <begin position="876"/>
        <end position="891"/>
    </location>
</feature>
<feature type="region of interest" description="Disordered" evidence="1">
    <location>
        <begin position="1257"/>
        <end position="1280"/>
    </location>
</feature>
<dbReference type="CDD" id="cd02440">
    <property type="entry name" value="AdoMet_MTases"/>
    <property type="match status" value="1"/>
</dbReference>
<evidence type="ECO:0008006" key="4">
    <source>
        <dbReference type="Google" id="ProtNLM"/>
    </source>
</evidence>
<feature type="compositionally biased region" description="Polar residues" evidence="1">
    <location>
        <begin position="854"/>
        <end position="868"/>
    </location>
</feature>
<dbReference type="Gene3D" id="3.40.50.150">
    <property type="entry name" value="Vaccinia Virus protein VP39"/>
    <property type="match status" value="1"/>
</dbReference>
<gene>
    <name evidence="2" type="ORF">QBC40DRAFT_167937</name>
</gene>
<feature type="region of interest" description="Disordered" evidence="1">
    <location>
        <begin position="1"/>
        <end position="166"/>
    </location>
</feature>
<feature type="region of interest" description="Disordered" evidence="1">
    <location>
        <begin position="1406"/>
        <end position="1428"/>
    </location>
</feature>
<feature type="region of interest" description="Disordered" evidence="1">
    <location>
        <begin position="832"/>
        <end position="910"/>
    </location>
</feature>
<feature type="compositionally biased region" description="Low complexity" evidence="1">
    <location>
        <begin position="92"/>
        <end position="116"/>
    </location>
</feature>
<evidence type="ECO:0000313" key="2">
    <source>
        <dbReference type="EMBL" id="KAK4203094.1"/>
    </source>
</evidence>
<feature type="compositionally biased region" description="Basic and acidic residues" evidence="1">
    <location>
        <begin position="142"/>
        <end position="151"/>
    </location>
</feature>
<reference evidence="2" key="2">
    <citation type="submission" date="2023-05" db="EMBL/GenBank/DDBJ databases">
        <authorList>
            <consortium name="Lawrence Berkeley National Laboratory"/>
            <person name="Steindorff A."/>
            <person name="Hensen N."/>
            <person name="Bonometti L."/>
            <person name="Westerberg I."/>
            <person name="Brannstrom I.O."/>
            <person name="Guillou S."/>
            <person name="Cros-Aarteil S."/>
            <person name="Calhoun S."/>
            <person name="Haridas S."/>
            <person name="Kuo A."/>
            <person name="Mondo S."/>
            <person name="Pangilinan J."/>
            <person name="Riley R."/>
            <person name="Labutti K."/>
            <person name="Andreopoulos B."/>
            <person name="Lipzen A."/>
            <person name="Chen C."/>
            <person name="Yanf M."/>
            <person name="Daum C."/>
            <person name="Ng V."/>
            <person name="Clum A."/>
            <person name="Ohm R."/>
            <person name="Martin F."/>
            <person name="Silar P."/>
            <person name="Natvig D."/>
            <person name="Lalanne C."/>
            <person name="Gautier V."/>
            <person name="Ament-Velasquez S.L."/>
            <person name="Kruys A."/>
            <person name="Hutchinson M.I."/>
            <person name="Powell A.J."/>
            <person name="Barry K."/>
            <person name="Miller A.N."/>
            <person name="Grigoriev I.V."/>
            <person name="Debuchy R."/>
            <person name="Gladieux P."/>
            <person name="Thoren M.H."/>
            <person name="Johannesson H."/>
        </authorList>
    </citation>
    <scope>NUCLEOTIDE SEQUENCE</scope>
    <source>
        <strain evidence="2">CBS 315.58</strain>
    </source>
</reference>